<evidence type="ECO:0000313" key="2">
    <source>
        <dbReference type="EMBL" id="ERJ91870.1"/>
    </source>
</evidence>
<evidence type="ECO:0008006" key="4">
    <source>
        <dbReference type="Google" id="ProtNLM"/>
    </source>
</evidence>
<keyword evidence="1" id="KW-1133">Transmembrane helix</keyword>
<organism evidence="2 3">
    <name type="scientific">Treponema lecithinolyticum ATCC 700332</name>
    <dbReference type="NCBI Taxonomy" id="1321815"/>
    <lineage>
        <taxon>Bacteria</taxon>
        <taxon>Pseudomonadati</taxon>
        <taxon>Spirochaetota</taxon>
        <taxon>Spirochaetia</taxon>
        <taxon>Spirochaetales</taxon>
        <taxon>Treponemataceae</taxon>
        <taxon>Treponema</taxon>
    </lineage>
</organism>
<feature type="transmembrane region" description="Helical" evidence="1">
    <location>
        <begin position="7"/>
        <end position="30"/>
    </location>
</feature>
<dbReference type="RefSeq" id="WP_021688092.1">
    <property type="nucleotide sequence ID" value="NZ_KI260571.1"/>
</dbReference>
<protein>
    <recommendedName>
        <fullName evidence="4">Lipoprotein</fullName>
    </recommendedName>
</protein>
<dbReference type="EMBL" id="AWVH01000040">
    <property type="protein sequence ID" value="ERJ91870.1"/>
    <property type="molecule type" value="Genomic_DNA"/>
</dbReference>
<proteinExistence type="predicted"/>
<keyword evidence="3" id="KW-1185">Reference proteome</keyword>
<sequence length="340" mass="36292">MHKKNRSAFFIISALYGASLFAIAFMFSLFSCSHEPIFWAIDREIKLREADVKGNVYSIILHRNHLYAANGRIYAKSLNSEGGWETFPQPDGYISTLASGSDGTNAYLYALAMQRDEQQVWVLGTSGWQKIEGASSDSLLGSKAIALFDNGGNAAGTNAYIRVNGKVYKLNGINPVSSLGANITNNGASDKTVACAHLSGNDWFSDTVSICSTNGIPAAKLYKASGKTISYSTDGTNYTSSVSTGETITCIAYDKANKRLIAGTKKGLEAISLNSAGIPQSAGTLESNAEAALGTSEIFSVASFGDADGNALYAGAGKEKTTKTNALWGYYPWRGNWNYE</sequence>
<gene>
    <name evidence="2" type="ORF">HMPREF9193_01877</name>
</gene>
<accession>A0ABN0NWY1</accession>
<dbReference type="SUPFAM" id="SSF63829">
    <property type="entry name" value="Calcium-dependent phosphotriesterase"/>
    <property type="match status" value="1"/>
</dbReference>
<dbReference type="Proteomes" id="UP000016649">
    <property type="component" value="Unassembled WGS sequence"/>
</dbReference>
<comment type="caution">
    <text evidence="2">The sequence shown here is derived from an EMBL/GenBank/DDBJ whole genome shotgun (WGS) entry which is preliminary data.</text>
</comment>
<evidence type="ECO:0000313" key="3">
    <source>
        <dbReference type="Proteomes" id="UP000016649"/>
    </source>
</evidence>
<keyword evidence="1" id="KW-0812">Transmembrane</keyword>
<keyword evidence="1" id="KW-0472">Membrane</keyword>
<name>A0ABN0NWY1_TRELE</name>
<dbReference type="PROSITE" id="PS51257">
    <property type="entry name" value="PROKAR_LIPOPROTEIN"/>
    <property type="match status" value="1"/>
</dbReference>
<reference evidence="2 3" key="1">
    <citation type="submission" date="2013-08" db="EMBL/GenBank/DDBJ databases">
        <authorList>
            <person name="Weinstock G."/>
            <person name="Sodergren E."/>
            <person name="Wylie T."/>
            <person name="Fulton L."/>
            <person name="Fulton R."/>
            <person name="Fronick C."/>
            <person name="O'Laughlin M."/>
            <person name="Godfrey J."/>
            <person name="Miner T."/>
            <person name="Herter B."/>
            <person name="Appelbaum E."/>
            <person name="Cordes M."/>
            <person name="Lek S."/>
            <person name="Wollam A."/>
            <person name="Pepin K.H."/>
            <person name="Palsikar V.B."/>
            <person name="Mitreva M."/>
            <person name="Wilson R.K."/>
        </authorList>
    </citation>
    <scope>NUCLEOTIDE SEQUENCE [LARGE SCALE GENOMIC DNA]</scope>
    <source>
        <strain evidence="2 3">ATCC 700332</strain>
    </source>
</reference>
<evidence type="ECO:0000256" key="1">
    <source>
        <dbReference type="SAM" id="Phobius"/>
    </source>
</evidence>